<dbReference type="InterPro" id="IPR013103">
    <property type="entry name" value="RVT_2"/>
</dbReference>
<sequence>MQMIKSNNGTEYTSKKFNKFYEDTGVEHQLTAPYSPQQNGTAERKNWTIMEMDRCLLHDKELPKKFWAEAENEDVDDEPVRGTRLLSDIYQRCNVAVMEPSHWSKVWVYRTKFNLDGSVNKYKARLVVKGYAQMFGDRRNKVVVSTRCTKRLAYTSIEEIFMEQPKGFAFQGQEDKVNEDIPYIFVTGDIKERIDKFKKEMENVFEITDLGKMTFFLRMQVQQKKNEIFVCQEKYAKEVLMKFNTEECKSAGTPMNQKEKFCTEDGAEKVDEKAANARNCDKDSCHALNAHNEDSFAFSQWSKHLLWMIRSSIVIFFLVLIFDKFREFATSPSSYATCRFVRLVLSIRPSCSFGLDSKVCVVGLVYSIDRASSRKIKLLASSMSSYLTAQAST</sequence>
<dbReference type="PANTHER" id="PTHR42648:SF18">
    <property type="entry name" value="RETROTRANSPOSON, UNCLASSIFIED-LIKE PROTEIN"/>
    <property type="match status" value="1"/>
</dbReference>
<dbReference type="PANTHER" id="PTHR42648">
    <property type="entry name" value="TRANSPOSASE, PUTATIVE-RELATED"/>
    <property type="match status" value="1"/>
</dbReference>
<dbReference type="Proteomes" id="UP001374535">
    <property type="component" value="Chromosome 11"/>
</dbReference>
<dbReference type="InterPro" id="IPR039537">
    <property type="entry name" value="Retrotran_Ty1/copia-like"/>
</dbReference>
<organism evidence="4 5">
    <name type="scientific">Vigna mungo</name>
    <name type="common">Black gram</name>
    <name type="synonym">Phaseolus mungo</name>
    <dbReference type="NCBI Taxonomy" id="3915"/>
    <lineage>
        <taxon>Eukaryota</taxon>
        <taxon>Viridiplantae</taxon>
        <taxon>Streptophyta</taxon>
        <taxon>Embryophyta</taxon>
        <taxon>Tracheophyta</taxon>
        <taxon>Spermatophyta</taxon>
        <taxon>Magnoliopsida</taxon>
        <taxon>eudicotyledons</taxon>
        <taxon>Gunneridae</taxon>
        <taxon>Pentapetalae</taxon>
        <taxon>rosids</taxon>
        <taxon>fabids</taxon>
        <taxon>Fabales</taxon>
        <taxon>Fabaceae</taxon>
        <taxon>Papilionoideae</taxon>
        <taxon>50 kb inversion clade</taxon>
        <taxon>NPAAA clade</taxon>
        <taxon>indigoferoid/millettioid clade</taxon>
        <taxon>Phaseoleae</taxon>
        <taxon>Vigna</taxon>
    </lineage>
</organism>
<dbReference type="GO" id="GO:0003676">
    <property type="term" value="F:nucleic acid binding"/>
    <property type="evidence" value="ECO:0007669"/>
    <property type="project" value="InterPro"/>
</dbReference>
<gene>
    <name evidence="4" type="ORF">V8G54_036397</name>
</gene>
<evidence type="ECO:0000313" key="4">
    <source>
        <dbReference type="EMBL" id="WVY90883.1"/>
    </source>
</evidence>
<keyword evidence="1" id="KW-0479">Metal-binding</keyword>
<dbReference type="InterPro" id="IPR012337">
    <property type="entry name" value="RNaseH-like_sf"/>
</dbReference>
<name>A0AAQ3RFF2_VIGMU</name>
<dbReference type="Pfam" id="PF07727">
    <property type="entry name" value="RVT_2"/>
    <property type="match status" value="1"/>
</dbReference>
<protein>
    <recommendedName>
        <fullName evidence="3">Integrase catalytic domain-containing protein</fullName>
    </recommendedName>
</protein>
<dbReference type="GO" id="GO:0015074">
    <property type="term" value="P:DNA integration"/>
    <property type="evidence" value="ECO:0007669"/>
    <property type="project" value="InterPro"/>
</dbReference>
<evidence type="ECO:0000313" key="5">
    <source>
        <dbReference type="Proteomes" id="UP001374535"/>
    </source>
</evidence>
<dbReference type="Gene3D" id="3.30.420.10">
    <property type="entry name" value="Ribonuclease H-like superfamily/Ribonuclease H"/>
    <property type="match status" value="1"/>
</dbReference>
<keyword evidence="2" id="KW-0378">Hydrolase</keyword>
<keyword evidence="5" id="KW-1185">Reference proteome</keyword>
<proteinExistence type="predicted"/>
<dbReference type="GO" id="GO:0016787">
    <property type="term" value="F:hydrolase activity"/>
    <property type="evidence" value="ECO:0007669"/>
    <property type="project" value="UniProtKB-KW"/>
</dbReference>
<evidence type="ECO:0000256" key="1">
    <source>
        <dbReference type="ARBA" id="ARBA00022723"/>
    </source>
</evidence>
<dbReference type="EMBL" id="CP144690">
    <property type="protein sequence ID" value="WVY90883.1"/>
    <property type="molecule type" value="Genomic_DNA"/>
</dbReference>
<dbReference type="PROSITE" id="PS50994">
    <property type="entry name" value="INTEGRASE"/>
    <property type="match status" value="1"/>
</dbReference>
<dbReference type="AlphaFoldDB" id="A0AAQ3RFF2"/>
<evidence type="ECO:0000256" key="2">
    <source>
        <dbReference type="ARBA" id="ARBA00022801"/>
    </source>
</evidence>
<dbReference type="SUPFAM" id="SSF53098">
    <property type="entry name" value="Ribonuclease H-like"/>
    <property type="match status" value="1"/>
</dbReference>
<dbReference type="InterPro" id="IPR001584">
    <property type="entry name" value="Integrase_cat-core"/>
</dbReference>
<evidence type="ECO:0000259" key="3">
    <source>
        <dbReference type="PROSITE" id="PS50994"/>
    </source>
</evidence>
<feature type="domain" description="Integrase catalytic" evidence="3">
    <location>
        <begin position="1"/>
        <end position="52"/>
    </location>
</feature>
<reference evidence="4 5" key="1">
    <citation type="journal article" date="2023" name="Life. Sci Alliance">
        <title>Evolutionary insights into 3D genome organization and epigenetic landscape of Vigna mungo.</title>
        <authorList>
            <person name="Junaid A."/>
            <person name="Singh B."/>
            <person name="Bhatia S."/>
        </authorList>
    </citation>
    <scope>NUCLEOTIDE SEQUENCE [LARGE SCALE GENOMIC DNA]</scope>
    <source>
        <strain evidence="4">Urdbean</strain>
    </source>
</reference>
<dbReference type="InterPro" id="IPR036397">
    <property type="entry name" value="RNaseH_sf"/>
</dbReference>
<dbReference type="GO" id="GO:0046872">
    <property type="term" value="F:metal ion binding"/>
    <property type="evidence" value="ECO:0007669"/>
    <property type="project" value="UniProtKB-KW"/>
</dbReference>
<accession>A0AAQ3RFF2</accession>